<reference evidence="2 3" key="1">
    <citation type="submission" date="2023-08" db="EMBL/GenBank/DDBJ databases">
        <title>New molecular markers tilS and rpoB for phylogenetic and monitoring studies of the genus Thiothrix biodiversity.</title>
        <authorList>
            <person name="Ravin N.V."/>
            <person name="Smolyakov D."/>
            <person name="Markov N.D."/>
            <person name="Beletsky A.V."/>
            <person name="Mardanov A.V."/>
            <person name="Rudenko T.S."/>
            <person name="Grabovich M.Y."/>
        </authorList>
    </citation>
    <scope>NUCLEOTIDE SEQUENCE [LARGE SCALE GENOMIC DNA]</scope>
    <source>
        <strain evidence="2 3">H33</strain>
    </source>
</reference>
<gene>
    <name evidence="2" type="ORF">RCC75_00065</name>
</gene>
<evidence type="ECO:0000313" key="2">
    <source>
        <dbReference type="EMBL" id="MDQ5766904.1"/>
    </source>
</evidence>
<name>A0ABU0Y288_9GAMM</name>
<protein>
    <recommendedName>
        <fullName evidence="4">Lipoprotein</fullName>
    </recommendedName>
</protein>
<feature type="chain" id="PRO_5045528043" description="Lipoprotein" evidence="1">
    <location>
        <begin position="24"/>
        <end position="253"/>
    </location>
</feature>
<proteinExistence type="predicted"/>
<dbReference type="RefSeq" id="WP_308133154.1">
    <property type="nucleotide sequence ID" value="NZ_CP133197.1"/>
</dbReference>
<evidence type="ECO:0000256" key="1">
    <source>
        <dbReference type="SAM" id="SignalP"/>
    </source>
</evidence>
<dbReference type="EMBL" id="JAVFKN010000001">
    <property type="protein sequence ID" value="MDQ5766904.1"/>
    <property type="molecule type" value="Genomic_DNA"/>
</dbReference>
<evidence type="ECO:0008006" key="4">
    <source>
        <dbReference type="Google" id="ProtNLM"/>
    </source>
</evidence>
<evidence type="ECO:0000313" key="3">
    <source>
        <dbReference type="Proteomes" id="UP001223336"/>
    </source>
</evidence>
<accession>A0ABU0Y288</accession>
<keyword evidence="1" id="KW-0732">Signal</keyword>
<sequence>MTVFPFRTVACFCLIFAAHIADAGNLDINPKTTGIGISIETQQQDYTLQDLRFNNVTHPLLTSLANAKDQIKASSDVQSVSLKMDRWVTPNINVFGSVAKISGEGIAKLPTLPGLTLPDVKIDADGVSYNAGVTAVARKDSYFAALTYTQKFYKPDSMNETNESYSIMPTIGKVTGSGIVTLGMLYQDGKGNYIGTTSMPPVGAITADISVESEHKISWLAGYRAELDKNLYLRTVAEFGGKQGVRLELGKRF</sequence>
<dbReference type="Proteomes" id="UP001223336">
    <property type="component" value="Unassembled WGS sequence"/>
</dbReference>
<feature type="signal peptide" evidence="1">
    <location>
        <begin position="1"/>
        <end position="23"/>
    </location>
</feature>
<organism evidence="2 3">
    <name type="scientific">Thiothrix subterranea</name>
    <dbReference type="NCBI Taxonomy" id="2735563"/>
    <lineage>
        <taxon>Bacteria</taxon>
        <taxon>Pseudomonadati</taxon>
        <taxon>Pseudomonadota</taxon>
        <taxon>Gammaproteobacteria</taxon>
        <taxon>Thiotrichales</taxon>
        <taxon>Thiotrichaceae</taxon>
        <taxon>Thiothrix</taxon>
    </lineage>
</organism>
<comment type="caution">
    <text evidence="2">The sequence shown here is derived from an EMBL/GenBank/DDBJ whole genome shotgun (WGS) entry which is preliminary data.</text>
</comment>
<keyword evidence="3" id="KW-1185">Reference proteome</keyword>